<comment type="subcellular location">
    <subcellularLocation>
        <location evidence="1">Membrane</location>
        <topology evidence="1">Multi-pass membrane protein</topology>
    </subcellularLocation>
</comment>
<feature type="transmembrane region" description="Helical" evidence="9">
    <location>
        <begin position="958"/>
        <end position="980"/>
    </location>
</feature>
<dbReference type="InterPro" id="IPR017871">
    <property type="entry name" value="ABC_transporter-like_CS"/>
</dbReference>
<gene>
    <name evidence="12" type="ORF">FF38_00005</name>
</gene>
<dbReference type="CDD" id="cd18577">
    <property type="entry name" value="ABC_6TM_Pgp_ABCB1_D1_like"/>
    <property type="match status" value="1"/>
</dbReference>
<comment type="caution">
    <text evidence="12">The sequence shown here is derived from an EMBL/GenBank/DDBJ whole genome shotgun (WGS) entry which is preliminary data.</text>
</comment>
<dbReference type="GO" id="GO:0090374">
    <property type="term" value="P:oligopeptide export from mitochondrion"/>
    <property type="evidence" value="ECO:0007669"/>
    <property type="project" value="TreeGrafter"/>
</dbReference>
<evidence type="ECO:0000259" key="11">
    <source>
        <dbReference type="PROSITE" id="PS50929"/>
    </source>
</evidence>
<organism evidence="12 13">
    <name type="scientific">Lucilia cuprina</name>
    <name type="common">Green bottle fly</name>
    <name type="synonym">Australian sheep blowfly</name>
    <dbReference type="NCBI Taxonomy" id="7375"/>
    <lineage>
        <taxon>Eukaryota</taxon>
        <taxon>Metazoa</taxon>
        <taxon>Ecdysozoa</taxon>
        <taxon>Arthropoda</taxon>
        <taxon>Hexapoda</taxon>
        <taxon>Insecta</taxon>
        <taxon>Pterygota</taxon>
        <taxon>Neoptera</taxon>
        <taxon>Endopterygota</taxon>
        <taxon>Diptera</taxon>
        <taxon>Brachycera</taxon>
        <taxon>Muscomorpha</taxon>
        <taxon>Oestroidea</taxon>
        <taxon>Calliphoridae</taxon>
        <taxon>Luciliinae</taxon>
        <taxon>Lucilia</taxon>
    </lineage>
</organism>
<evidence type="ECO:0000256" key="2">
    <source>
        <dbReference type="ARBA" id="ARBA00007577"/>
    </source>
</evidence>
<dbReference type="SUPFAM" id="SSF90123">
    <property type="entry name" value="ABC transporter transmembrane region"/>
    <property type="match status" value="2"/>
</dbReference>
<dbReference type="Pfam" id="PF00005">
    <property type="entry name" value="ABC_tran"/>
    <property type="match status" value="2"/>
</dbReference>
<dbReference type="SUPFAM" id="SSF52540">
    <property type="entry name" value="P-loop containing nucleoside triphosphate hydrolases"/>
    <property type="match status" value="2"/>
</dbReference>
<keyword evidence="8 9" id="KW-0472">Membrane</keyword>
<dbReference type="InterPro" id="IPR027417">
    <property type="entry name" value="P-loop_NTPase"/>
</dbReference>
<proteinExistence type="inferred from homology"/>
<keyword evidence="5" id="KW-0547">Nucleotide-binding</keyword>
<feature type="domain" description="ABC transporter" evidence="10">
    <location>
        <begin position="395"/>
        <end position="631"/>
    </location>
</feature>
<dbReference type="Gene3D" id="1.20.1560.10">
    <property type="entry name" value="ABC transporter type 1, transmembrane domain"/>
    <property type="match status" value="1"/>
</dbReference>
<evidence type="ECO:0000256" key="7">
    <source>
        <dbReference type="ARBA" id="ARBA00022989"/>
    </source>
</evidence>
<name>A0A0L0CPE3_LUCCU</name>
<feature type="domain" description="ABC transmembrane type-1" evidence="11">
    <location>
        <begin position="731"/>
        <end position="1018"/>
    </location>
</feature>
<dbReference type="GO" id="GO:0009636">
    <property type="term" value="P:response to toxic substance"/>
    <property type="evidence" value="ECO:0007669"/>
    <property type="project" value="UniProtKB-ARBA"/>
</dbReference>
<dbReference type="PANTHER" id="PTHR43394">
    <property type="entry name" value="ATP-DEPENDENT PERMEASE MDL1, MITOCHONDRIAL"/>
    <property type="match status" value="1"/>
</dbReference>
<feature type="transmembrane region" description="Helical" evidence="9">
    <location>
        <begin position="208"/>
        <end position="226"/>
    </location>
</feature>
<dbReference type="OrthoDB" id="6500128at2759"/>
<feature type="transmembrane region" description="Helical" evidence="9">
    <location>
        <begin position="1000"/>
        <end position="1023"/>
    </location>
</feature>
<dbReference type="FunFam" id="3.40.50.300:FF:000251">
    <property type="entry name" value="ABC transporter B family member 19"/>
    <property type="match status" value="1"/>
</dbReference>
<dbReference type="PROSITE" id="PS50893">
    <property type="entry name" value="ABC_TRANSPORTER_2"/>
    <property type="match status" value="2"/>
</dbReference>
<dbReference type="EMBL" id="JRES01000089">
    <property type="protein sequence ID" value="KNC34215.1"/>
    <property type="molecule type" value="Genomic_DNA"/>
</dbReference>
<dbReference type="InterPro" id="IPR011527">
    <property type="entry name" value="ABC1_TM_dom"/>
</dbReference>
<feature type="transmembrane region" description="Helical" evidence="9">
    <location>
        <begin position="295"/>
        <end position="316"/>
    </location>
</feature>
<evidence type="ECO:0000256" key="6">
    <source>
        <dbReference type="ARBA" id="ARBA00022840"/>
    </source>
</evidence>
<accession>A0A0L0CPE3</accession>
<sequence length="1304" mass="144797">MGLESPSKTKKKPKVVQREVGFFELFCFATRWEYFLLVLAFIAAFLKSLVFPIIIVVYSELVSMFVDRSLCLPTTPTYTLPLFGGGKILINGTYEENMEELRNDSKAFGIICALDSLLMFITGIIYVDLYNHVALNLVVRMRRKFFESTIRQDIGWHDMTQNQNFAVRITDNMEKIRNGIAENIGHFVMMFFDIVISIIISFVYGWRLTLAICVYIPITMVINYIVSKYQSKLTAQEQNAYAKAGSIVEEVISSVRTVVAFGGEKSERERYDNLLVPACKSGKSKGIFLSLGDSVLKSMLFISSAAAFWYGAHLILDDRYKNPEDKEYTPAILMIVICGILVGADHIARTSPFLEAFASARGSAVAIFEVLETDSKIDPLSKEGKVKNYGLKCNIEFQDVFFTYPSREDSIVLRGINIKINEGETVALVGYSGSGKSTCIQLMQRFYDPIFGKIMLDGEDIRKYNVNWLRSTMAVVGQEPVLFFGTIEENIRHGKMDATQKEIEDAAKAGGAHDFIVGLPEGYNTLISEKGVQLSGGQRQRIAIARALIQNPKILLLDEATSALDYHSEKLVQAALDRASKGRTTLVVSHRLSAICHADRIIFIDKGKVVEEGNHESLMKEKGRYYDMVTAHEYEGLLDSVNENEDDNNATIELVAKETDVVSDKVLLNGLMPGPRFSEASLDKNILQAFAGRAITDPSEKDLAIEAPNTQYLKTFWRVLQWAKPEWGFLIIATICALLYGCSQPAFAFVFADLFGSLNDEDPEVVLSNTGRSAIIAVVVGIIAGITCLTQTYFFNLAGVWLTTRMRSITFSKILSQEMGWFDLKENSVGGLSARLAGDASGVQGAIGFPLSNILQAFSNFVCSFSIAFSYSWELALICLTTAPFMIASVIFEAKYTNKSAIKEKEILEETSRIATETIAQIRTVAALRREEELIQIYNKEVERYRSEIKKKLRYRGVVNSLGMSIMFLGYAITLTYGGYMCADGRIKFENIMKISNSMLYGLFILAQSLAFTPMFNAALVSADRMFAIIDREPKIKSPDINASKKYSLVPGKTNAIQGVSFRDIDFHYPTRKDQKVLRGFNLEVLQGKTVALVGASGSGKSTCVQLLLRYYDPDTGTILIDQEDIHHDMTLTGLRKRIGIVSQEPSLFEKTIADNIAYGDTSREVPMNEVIAAAKMANAHDFISALPSGYETCLGARGTQLSGGQKQRIAIARALVRNPKILLLDEATSALDLQSERVVQTALDEACSGRTCLVIAHRLATVQNADVICVIQGGRIIEQGSHPQLLAKNGIYAKLYLSQPNTH</sequence>
<feature type="transmembrane region" description="Helical" evidence="9">
    <location>
        <begin position="775"/>
        <end position="803"/>
    </location>
</feature>
<dbReference type="GO" id="GO:0005743">
    <property type="term" value="C:mitochondrial inner membrane"/>
    <property type="evidence" value="ECO:0007669"/>
    <property type="project" value="TreeGrafter"/>
</dbReference>
<protein>
    <submittedName>
        <fullName evidence="12">Putative multidrug resistance protein 65</fullName>
    </submittedName>
</protein>
<feature type="transmembrane region" description="Helical" evidence="9">
    <location>
        <begin position="183"/>
        <end position="202"/>
    </location>
</feature>
<keyword evidence="13" id="KW-1185">Reference proteome</keyword>
<dbReference type="PANTHER" id="PTHR43394:SF27">
    <property type="entry name" value="ATP-DEPENDENT TRANSLOCASE ABCB1-LIKE"/>
    <property type="match status" value="1"/>
</dbReference>
<evidence type="ECO:0000313" key="13">
    <source>
        <dbReference type="Proteomes" id="UP000037069"/>
    </source>
</evidence>
<dbReference type="Pfam" id="PF00664">
    <property type="entry name" value="ABC_membrane"/>
    <property type="match status" value="2"/>
</dbReference>
<feature type="transmembrane region" description="Helical" evidence="9">
    <location>
        <begin position="727"/>
        <end position="755"/>
    </location>
</feature>
<dbReference type="GO" id="GO:0015421">
    <property type="term" value="F:ABC-type oligopeptide transporter activity"/>
    <property type="evidence" value="ECO:0007669"/>
    <property type="project" value="TreeGrafter"/>
</dbReference>
<dbReference type="CDD" id="cd18578">
    <property type="entry name" value="ABC_6TM_Pgp_ABCB1_D2_like"/>
    <property type="match status" value="1"/>
</dbReference>
<dbReference type="InterPro" id="IPR003593">
    <property type="entry name" value="AAA+_ATPase"/>
</dbReference>
<keyword evidence="4" id="KW-0677">Repeat</keyword>
<evidence type="ECO:0000256" key="5">
    <source>
        <dbReference type="ARBA" id="ARBA00022741"/>
    </source>
</evidence>
<reference evidence="12 13" key="1">
    <citation type="journal article" date="2015" name="Nat. Commun.">
        <title>Lucilia cuprina genome unlocks parasitic fly biology to underpin future interventions.</title>
        <authorList>
            <person name="Anstead C.A."/>
            <person name="Korhonen P.K."/>
            <person name="Young N.D."/>
            <person name="Hall R.S."/>
            <person name="Jex A.R."/>
            <person name="Murali S.C."/>
            <person name="Hughes D.S."/>
            <person name="Lee S.F."/>
            <person name="Perry T."/>
            <person name="Stroehlein A.J."/>
            <person name="Ansell B.R."/>
            <person name="Breugelmans B."/>
            <person name="Hofmann A."/>
            <person name="Qu J."/>
            <person name="Dugan S."/>
            <person name="Lee S.L."/>
            <person name="Chao H."/>
            <person name="Dinh H."/>
            <person name="Han Y."/>
            <person name="Doddapaneni H.V."/>
            <person name="Worley K.C."/>
            <person name="Muzny D.M."/>
            <person name="Ioannidis P."/>
            <person name="Waterhouse R.M."/>
            <person name="Zdobnov E.M."/>
            <person name="James P.J."/>
            <person name="Bagnall N.H."/>
            <person name="Kotze A.C."/>
            <person name="Gibbs R.A."/>
            <person name="Richards S."/>
            <person name="Batterham P."/>
            <person name="Gasser R.B."/>
        </authorList>
    </citation>
    <scope>NUCLEOTIDE SEQUENCE [LARGE SCALE GENOMIC DNA]</scope>
    <source>
        <strain evidence="12 13">LS</strain>
        <tissue evidence="12">Full body</tissue>
    </source>
</reference>
<comment type="similarity">
    <text evidence="2">Belongs to the ABC transporter superfamily. ABCB family. Multidrug resistance exporter (TC 3.A.1.201) subfamily.</text>
</comment>
<dbReference type="STRING" id="7375.A0A0L0CPE3"/>
<evidence type="ECO:0000256" key="1">
    <source>
        <dbReference type="ARBA" id="ARBA00004141"/>
    </source>
</evidence>
<evidence type="ECO:0000256" key="8">
    <source>
        <dbReference type="ARBA" id="ARBA00023136"/>
    </source>
</evidence>
<evidence type="ECO:0000256" key="4">
    <source>
        <dbReference type="ARBA" id="ARBA00022737"/>
    </source>
</evidence>
<dbReference type="PROSITE" id="PS00211">
    <property type="entry name" value="ABC_TRANSPORTER_1"/>
    <property type="match status" value="2"/>
</dbReference>
<dbReference type="CDD" id="cd03249">
    <property type="entry name" value="ABC_MTABC3_MDL1_MDL2"/>
    <property type="match status" value="2"/>
</dbReference>
<keyword evidence="3 9" id="KW-0812">Transmembrane</keyword>
<dbReference type="FunFam" id="3.40.50.300:FF:001370">
    <property type="entry name" value="p-GlycoProtein related"/>
    <property type="match status" value="1"/>
</dbReference>
<feature type="transmembrane region" description="Helical" evidence="9">
    <location>
        <begin position="328"/>
        <end position="348"/>
    </location>
</feature>
<evidence type="ECO:0000259" key="10">
    <source>
        <dbReference type="PROSITE" id="PS50893"/>
    </source>
</evidence>
<dbReference type="InterPro" id="IPR039421">
    <property type="entry name" value="Type_1_exporter"/>
</dbReference>
<dbReference type="GO" id="GO:0005524">
    <property type="term" value="F:ATP binding"/>
    <property type="evidence" value="ECO:0007669"/>
    <property type="project" value="UniProtKB-KW"/>
</dbReference>
<dbReference type="GO" id="GO:0016887">
    <property type="term" value="F:ATP hydrolysis activity"/>
    <property type="evidence" value="ECO:0007669"/>
    <property type="project" value="InterPro"/>
</dbReference>
<evidence type="ECO:0000256" key="9">
    <source>
        <dbReference type="SAM" id="Phobius"/>
    </source>
</evidence>
<feature type="transmembrane region" description="Helical" evidence="9">
    <location>
        <begin position="34"/>
        <end position="58"/>
    </location>
</feature>
<dbReference type="Proteomes" id="UP000037069">
    <property type="component" value="Unassembled WGS sequence"/>
</dbReference>
<evidence type="ECO:0000256" key="3">
    <source>
        <dbReference type="ARBA" id="ARBA00022692"/>
    </source>
</evidence>
<dbReference type="PROSITE" id="PS50929">
    <property type="entry name" value="ABC_TM1F"/>
    <property type="match status" value="2"/>
</dbReference>
<dbReference type="SMART" id="SM00382">
    <property type="entry name" value="AAA"/>
    <property type="match status" value="2"/>
</dbReference>
<dbReference type="InterPro" id="IPR036640">
    <property type="entry name" value="ABC1_TM_sf"/>
</dbReference>
<dbReference type="InterPro" id="IPR003439">
    <property type="entry name" value="ABC_transporter-like_ATP-bd"/>
</dbReference>
<evidence type="ECO:0000313" key="12">
    <source>
        <dbReference type="EMBL" id="KNC34215.1"/>
    </source>
</evidence>
<keyword evidence="7 9" id="KW-1133">Transmembrane helix</keyword>
<feature type="domain" description="ABC transmembrane type-1" evidence="11">
    <location>
        <begin position="38"/>
        <end position="359"/>
    </location>
</feature>
<dbReference type="Gene3D" id="3.40.50.300">
    <property type="entry name" value="P-loop containing nucleotide triphosphate hydrolases"/>
    <property type="match status" value="2"/>
</dbReference>
<feature type="domain" description="ABC transporter" evidence="10">
    <location>
        <begin position="1060"/>
        <end position="1299"/>
    </location>
</feature>
<keyword evidence="6" id="KW-0067">ATP-binding</keyword>
<dbReference type="OMA" id="NYDNHKQ"/>